<sequence length="349" mass="38471">MALVSRYAHPVDADDIDEHDLALLHALQIAPRVSWAAAARVLGSNPATLAARWDRLRERGLAWVTAHPGGSYRHVTLALVEVDCLPGARRSVVEAVCRDPRAVTVEESTRGRDLLLTVITRDLAALTAFVLDDLEALPGVERQRTYVATAIHRHGTHWRLDALDPAQVDALEAEQARSTPANRTTPPAQAWPLIEGLAVDGRRTAAELARATGRNTATVRRQLARLIGSDLLSFRCELAAEVSGWSVSSTWTAHVEPADQERTIAALATLPELRMCLSMTGDANIAMTVWTRSLHDMLRIERLFGERLPWMRLRDNAVNLRTPKRMGWMLDERGRATGEVVVPTALAAR</sequence>
<dbReference type="Pfam" id="PF01037">
    <property type="entry name" value="AsnC_trans_reg"/>
    <property type="match status" value="1"/>
</dbReference>
<evidence type="ECO:0000256" key="2">
    <source>
        <dbReference type="ARBA" id="ARBA00023125"/>
    </source>
</evidence>
<dbReference type="SUPFAM" id="SSF46785">
    <property type="entry name" value="Winged helix' DNA-binding domain"/>
    <property type="match status" value="1"/>
</dbReference>
<keyword evidence="3" id="KW-0804">Transcription</keyword>
<dbReference type="InterPro" id="IPR036388">
    <property type="entry name" value="WH-like_DNA-bd_sf"/>
</dbReference>
<dbReference type="InterPro" id="IPR000485">
    <property type="entry name" value="AsnC-type_HTH_dom"/>
</dbReference>
<reference evidence="6 7" key="1">
    <citation type="journal article" date="2019" name="Int. J. Syst. Evol. Microbiol.">
        <title>The Global Catalogue of Microorganisms (GCM) 10K type strain sequencing project: providing services to taxonomists for standard genome sequencing and annotation.</title>
        <authorList>
            <consortium name="The Broad Institute Genomics Platform"/>
            <consortium name="The Broad Institute Genome Sequencing Center for Infectious Disease"/>
            <person name="Wu L."/>
            <person name="Ma J."/>
        </authorList>
    </citation>
    <scope>NUCLEOTIDE SEQUENCE [LARGE SCALE GENOMIC DNA]</scope>
    <source>
        <strain evidence="6 7">JCM 11117</strain>
    </source>
</reference>
<dbReference type="InterPro" id="IPR019887">
    <property type="entry name" value="Tscrpt_reg_AsnC/Lrp_C"/>
</dbReference>
<feature type="domain" description="HTH asnC-type" evidence="5">
    <location>
        <begin position="16"/>
        <end position="57"/>
    </location>
</feature>
<accession>A0ABN1NYL8</accession>
<proteinExistence type="predicted"/>
<dbReference type="PANTHER" id="PTHR30154">
    <property type="entry name" value="LEUCINE-RESPONSIVE REGULATORY PROTEIN"/>
    <property type="match status" value="1"/>
</dbReference>
<dbReference type="SUPFAM" id="SSF54909">
    <property type="entry name" value="Dimeric alpha+beta barrel"/>
    <property type="match status" value="2"/>
</dbReference>
<keyword evidence="2" id="KW-0238">DNA-binding</keyword>
<keyword evidence="7" id="KW-1185">Reference proteome</keyword>
<evidence type="ECO:0000256" key="3">
    <source>
        <dbReference type="ARBA" id="ARBA00023163"/>
    </source>
</evidence>
<evidence type="ECO:0000256" key="1">
    <source>
        <dbReference type="ARBA" id="ARBA00023015"/>
    </source>
</evidence>
<evidence type="ECO:0000313" key="7">
    <source>
        <dbReference type="Proteomes" id="UP001499967"/>
    </source>
</evidence>
<protein>
    <submittedName>
        <fullName evidence="6">Lrp/AsnC family transcriptional regulator</fullName>
    </submittedName>
</protein>
<dbReference type="Gene3D" id="3.30.70.920">
    <property type="match status" value="2"/>
</dbReference>
<dbReference type="Pfam" id="PF13404">
    <property type="entry name" value="HTH_AsnC-type"/>
    <property type="match status" value="1"/>
</dbReference>
<evidence type="ECO:0000259" key="5">
    <source>
        <dbReference type="Pfam" id="PF13404"/>
    </source>
</evidence>
<dbReference type="InterPro" id="IPR036390">
    <property type="entry name" value="WH_DNA-bd_sf"/>
</dbReference>
<keyword evidence="1" id="KW-0805">Transcription regulation</keyword>
<organism evidence="6 7">
    <name type="scientific">Pseudonocardia zijingensis</name>
    <dbReference type="NCBI Taxonomy" id="153376"/>
    <lineage>
        <taxon>Bacteria</taxon>
        <taxon>Bacillati</taxon>
        <taxon>Actinomycetota</taxon>
        <taxon>Actinomycetes</taxon>
        <taxon>Pseudonocardiales</taxon>
        <taxon>Pseudonocardiaceae</taxon>
        <taxon>Pseudonocardia</taxon>
    </lineage>
</organism>
<gene>
    <name evidence="6" type="ORF">GCM10009559_00770</name>
</gene>
<dbReference type="EMBL" id="BAAAHP010000003">
    <property type="protein sequence ID" value="GAA0918978.1"/>
    <property type="molecule type" value="Genomic_DNA"/>
</dbReference>
<name>A0ABN1NYL8_9PSEU</name>
<dbReference type="PANTHER" id="PTHR30154:SF34">
    <property type="entry name" value="TRANSCRIPTIONAL REGULATOR AZLB"/>
    <property type="match status" value="1"/>
</dbReference>
<evidence type="ECO:0000313" key="6">
    <source>
        <dbReference type="EMBL" id="GAA0918978.1"/>
    </source>
</evidence>
<dbReference type="Proteomes" id="UP001499967">
    <property type="component" value="Unassembled WGS sequence"/>
</dbReference>
<dbReference type="InterPro" id="IPR019888">
    <property type="entry name" value="Tscrpt_reg_AsnC-like"/>
</dbReference>
<feature type="domain" description="Transcription regulator AsnC/Lrp ligand binding" evidence="4">
    <location>
        <begin position="80"/>
        <end position="148"/>
    </location>
</feature>
<comment type="caution">
    <text evidence="6">The sequence shown here is derived from an EMBL/GenBank/DDBJ whole genome shotgun (WGS) entry which is preliminary data.</text>
</comment>
<evidence type="ECO:0000259" key="4">
    <source>
        <dbReference type="Pfam" id="PF01037"/>
    </source>
</evidence>
<dbReference type="Gene3D" id="1.10.10.10">
    <property type="entry name" value="Winged helix-like DNA-binding domain superfamily/Winged helix DNA-binding domain"/>
    <property type="match status" value="1"/>
</dbReference>
<dbReference type="SMART" id="SM00344">
    <property type="entry name" value="HTH_ASNC"/>
    <property type="match status" value="1"/>
</dbReference>
<dbReference type="InterPro" id="IPR011008">
    <property type="entry name" value="Dimeric_a/b-barrel"/>
</dbReference>